<evidence type="ECO:0000313" key="3">
    <source>
        <dbReference type="Proteomes" id="UP000011625"/>
    </source>
</evidence>
<keyword evidence="3" id="KW-1185">Reference proteome</keyword>
<gene>
    <name evidence="2" type="ORF">C450_05975</name>
</gene>
<feature type="transmembrane region" description="Helical" evidence="1">
    <location>
        <begin position="47"/>
        <end position="68"/>
    </location>
</feature>
<feature type="transmembrane region" description="Helical" evidence="1">
    <location>
        <begin position="12"/>
        <end position="35"/>
    </location>
</feature>
<dbReference type="AlphaFoldDB" id="M0NB79"/>
<keyword evidence="1" id="KW-0472">Membrane</keyword>
<accession>M0NB79</accession>
<reference evidence="2 3" key="1">
    <citation type="journal article" date="2014" name="PLoS Genet.">
        <title>Phylogenetically driven sequencing of extremely halophilic archaea reveals strategies for static and dynamic osmo-response.</title>
        <authorList>
            <person name="Becker E.A."/>
            <person name="Seitzer P.M."/>
            <person name="Tritt A."/>
            <person name="Larsen D."/>
            <person name="Krusor M."/>
            <person name="Yao A.I."/>
            <person name="Wu D."/>
            <person name="Madern D."/>
            <person name="Eisen J.A."/>
            <person name="Darling A.E."/>
            <person name="Facciotti M.T."/>
        </authorList>
    </citation>
    <scope>NUCLEOTIDE SEQUENCE [LARGE SCALE GENOMIC DNA]</scope>
    <source>
        <strain evidence="2 3">DSM 8989</strain>
    </source>
</reference>
<dbReference type="Proteomes" id="UP000011625">
    <property type="component" value="Unassembled WGS sequence"/>
</dbReference>
<organism evidence="2 3">
    <name type="scientific">Halococcus salifodinae DSM 8989</name>
    <dbReference type="NCBI Taxonomy" id="1227456"/>
    <lineage>
        <taxon>Archaea</taxon>
        <taxon>Methanobacteriati</taxon>
        <taxon>Methanobacteriota</taxon>
        <taxon>Stenosarchaea group</taxon>
        <taxon>Halobacteria</taxon>
        <taxon>Halobacteriales</taxon>
        <taxon>Halococcaceae</taxon>
        <taxon>Halococcus</taxon>
    </lineage>
</organism>
<name>M0NB79_9EURY</name>
<evidence type="ECO:0000256" key="1">
    <source>
        <dbReference type="SAM" id="Phobius"/>
    </source>
</evidence>
<dbReference type="EMBL" id="AOME01000028">
    <property type="protein sequence ID" value="EMA54354.1"/>
    <property type="molecule type" value="Genomic_DNA"/>
</dbReference>
<keyword evidence="1" id="KW-1133">Transmembrane helix</keyword>
<proteinExistence type="predicted"/>
<keyword evidence="1" id="KW-0812">Transmembrane</keyword>
<comment type="caution">
    <text evidence="2">The sequence shown here is derived from an EMBL/GenBank/DDBJ whole genome shotgun (WGS) entry which is preliminary data.</text>
</comment>
<dbReference type="STRING" id="1227456.C450_05975"/>
<protein>
    <submittedName>
        <fullName evidence="2">Uncharacterized protein</fullName>
    </submittedName>
</protein>
<evidence type="ECO:0000313" key="2">
    <source>
        <dbReference type="EMBL" id="EMA54354.1"/>
    </source>
</evidence>
<sequence>MGPIAVIAAFIWFYLRLLLLVYLTFMIVVLAPAWALGGIWVLVTEGAFVLAGIGMLATAICSVVIWWLQSSDAETRPAVS</sequence>